<dbReference type="SUPFAM" id="SSF53720">
    <property type="entry name" value="ALDH-like"/>
    <property type="match status" value="1"/>
</dbReference>
<accession>A0A0B8NYV6</accession>
<dbReference type="EC" id="1.2.1.16" evidence="4"/>
<dbReference type="InterPro" id="IPR051020">
    <property type="entry name" value="ALDH-related_metabolic_enz"/>
</dbReference>
<reference evidence="4 5" key="2">
    <citation type="submission" date="2015-01" db="EMBL/GenBank/DDBJ databases">
        <authorList>
            <consortium name="NBRP consortium"/>
            <person name="Sawabe T."/>
            <person name="Meirelles P."/>
            <person name="Feng G."/>
            <person name="Sayaka M."/>
            <person name="Hattori M."/>
            <person name="Ohkuma M."/>
        </authorList>
    </citation>
    <scope>NUCLEOTIDE SEQUENCE [LARGE SCALE GENOMIC DNA]</scope>
    <source>
        <strain evidence="5">JCM 19231</strain>
    </source>
</reference>
<sequence length="67" mass="7331">MAEDADLNNALPALMKGGFYHSGQVCVSVQRVFAPKKYARELAQLMAYEANKLVVGDAREEATQCVL</sequence>
<keyword evidence="2 4" id="KW-0560">Oxidoreductase</keyword>
<name>A0A0B8NYV6_9VIBR</name>
<organism evidence="4 5">
    <name type="scientific">Vibrio ishigakensis</name>
    <dbReference type="NCBI Taxonomy" id="1481914"/>
    <lineage>
        <taxon>Bacteria</taxon>
        <taxon>Pseudomonadati</taxon>
        <taxon>Pseudomonadota</taxon>
        <taxon>Gammaproteobacteria</taxon>
        <taxon>Vibrionales</taxon>
        <taxon>Vibrionaceae</taxon>
        <taxon>Vibrio</taxon>
    </lineage>
</organism>
<dbReference type="EMBL" id="BBRZ01000207">
    <property type="protein sequence ID" value="GAM59735.1"/>
    <property type="molecule type" value="Genomic_DNA"/>
</dbReference>
<dbReference type="AlphaFoldDB" id="A0A0B8NYV6"/>
<dbReference type="Gene3D" id="3.40.309.10">
    <property type="entry name" value="Aldehyde Dehydrogenase, Chain A, domain 2"/>
    <property type="match status" value="1"/>
</dbReference>
<dbReference type="GO" id="GO:0009013">
    <property type="term" value="F:succinate-semialdehyde dehydrogenase [NAD(P)+] activity"/>
    <property type="evidence" value="ECO:0007669"/>
    <property type="project" value="UniProtKB-EC"/>
</dbReference>
<evidence type="ECO:0000313" key="5">
    <source>
        <dbReference type="Proteomes" id="UP000031671"/>
    </source>
</evidence>
<feature type="domain" description="Aldehyde dehydrogenase" evidence="3">
    <location>
        <begin position="2"/>
        <end position="64"/>
    </location>
</feature>
<dbReference type="PANTHER" id="PTHR42991:SF1">
    <property type="entry name" value="ALDEHYDE DEHYDROGENASE"/>
    <property type="match status" value="1"/>
</dbReference>
<dbReference type="InterPro" id="IPR016161">
    <property type="entry name" value="Ald_DH/histidinol_DH"/>
</dbReference>
<evidence type="ECO:0000256" key="2">
    <source>
        <dbReference type="ARBA" id="ARBA00023002"/>
    </source>
</evidence>
<dbReference type="Pfam" id="PF00171">
    <property type="entry name" value="Aldedh"/>
    <property type="match status" value="1"/>
</dbReference>
<proteinExistence type="inferred from homology"/>
<reference evidence="4 5" key="1">
    <citation type="submission" date="2015-01" db="EMBL/GenBank/DDBJ databases">
        <title>Vibrio sp. C1 JCM 19231 whole genome shotgun sequence.</title>
        <authorList>
            <person name="Sawabe T."/>
            <person name="Meirelles P."/>
            <person name="Feng G."/>
            <person name="Sayaka M."/>
            <person name="Hattori M."/>
            <person name="Ohkuma M."/>
        </authorList>
    </citation>
    <scope>NUCLEOTIDE SEQUENCE [LARGE SCALE GENOMIC DNA]</scope>
    <source>
        <strain evidence="5">JCM 19231</strain>
    </source>
</reference>
<dbReference type="PANTHER" id="PTHR42991">
    <property type="entry name" value="ALDEHYDE DEHYDROGENASE"/>
    <property type="match status" value="1"/>
</dbReference>
<dbReference type="GO" id="GO:0008911">
    <property type="term" value="F:lactaldehyde dehydrogenase (NAD+) activity"/>
    <property type="evidence" value="ECO:0007669"/>
    <property type="project" value="TreeGrafter"/>
</dbReference>
<protein>
    <submittedName>
        <fullName evidence="4">Succinate-semialdehyde dehydrogenase</fullName>
        <ecNumber evidence="4">1.2.1.16</ecNumber>
    </submittedName>
</protein>
<evidence type="ECO:0000259" key="3">
    <source>
        <dbReference type="Pfam" id="PF00171"/>
    </source>
</evidence>
<keyword evidence="5" id="KW-1185">Reference proteome</keyword>
<evidence type="ECO:0000313" key="4">
    <source>
        <dbReference type="EMBL" id="GAM59735.1"/>
    </source>
</evidence>
<dbReference type="Proteomes" id="UP000031671">
    <property type="component" value="Unassembled WGS sequence"/>
</dbReference>
<comment type="similarity">
    <text evidence="1">Belongs to the aldehyde dehydrogenase family.</text>
</comment>
<comment type="caution">
    <text evidence="4">The sequence shown here is derived from an EMBL/GenBank/DDBJ whole genome shotgun (WGS) entry which is preliminary data.</text>
</comment>
<gene>
    <name evidence="4" type="ORF">JCM19231_372</name>
</gene>
<dbReference type="InterPro" id="IPR016163">
    <property type="entry name" value="Ald_DH_C"/>
</dbReference>
<dbReference type="InterPro" id="IPR015590">
    <property type="entry name" value="Aldehyde_DH_dom"/>
</dbReference>
<evidence type="ECO:0000256" key="1">
    <source>
        <dbReference type="ARBA" id="ARBA00009986"/>
    </source>
</evidence>